<accession>A0ABP0DMW3</accession>
<feature type="compositionally biased region" description="Low complexity" evidence="1">
    <location>
        <begin position="69"/>
        <end position="82"/>
    </location>
</feature>
<feature type="compositionally biased region" description="Polar residues" evidence="1">
    <location>
        <begin position="105"/>
        <end position="121"/>
    </location>
</feature>
<evidence type="ECO:0000313" key="3">
    <source>
        <dbReference type="Proteomes" id="UP001642501"/>
    </source>
</evidence>
<feature type="compositionally biased region" description="Polar residues" evidence="1">
    <location>
        <begin position="195"/>
        <end position="205"/>
    </location>
</feature>
<feature type="compositionally biased region" description="Pro residues" evidence="1">
    <location>
        <begin position="85"/>
        <end position="99"/>
    </location>
</feature>
<proteinExistence type="predicted"/>
<organism evidence="2 3">
    <name type="scientific">Sporothrix epigloea</name>
    <dbReference type="NCBI Taxonomy" id="1892477"/>
    <lineage>
        <taxon>Eukaryota</taxon>
        <taxon>Fungi</taxon>
        <taxon>Dikarya</taxon>
        <taxon>Ascomycota</taxon>
        <taxon>Pezizomycotina</taxon>
        <taxon>Sordariomycetes</taxon>
        <taxon>Sordariomycetidae</taxon>
        <taxon>Ophiostomatales</taxon>
        <taxon>Ophiostomataceae</taxon>
        <taxon>Sporothrix</taxon>
    </lineage>
</organism>
<sequence length="241" mass="25334">MMVGPSSSPFTAPAIQGNVEAAYLEPTRPQKALLVTIPSSSRVVPTPKAAPLPPSARRSCPPVRPPRSPLSASTSLYPFVDPRPVRPPRPHPSLSPLPLPGQVSHGRSNSLPHVASSSGASQLPRPRPAMAFPSSQSLPRYASSTSQSQLRSSYTSTPHRPSPLTQRPVTTGTAPGRASGSRPQKADKGKGTGSAAKTFTPSTRTAPRHGIVSRISTALRTPKSTDSFACADAHRIERNGQ</sequence>
<feature type="compositionally biased region" description="Low complexity" evidence="1">
    <location>
        <begin position="143"/>
        <end position="157"/>
    </location>
</feature>
<evidence type="ECO:0000313" key="2">
    <source>
        <dbReference type="EMBL" id="CAK7268390.1"/>
    </source>
</evidence>
<gene>
    <name evidence="2" type="ORF">SEPCBS57363_003069</name>
</gene>
<feature type="compositionally biased region" description="Polar residues" evidence="1">
    <location>
        <begin position="163"/>
        <end position="173"/>
    </location>
</feature>
<dbReference type="Proteomes" id="UP001642501">
    <property type="component" value="Unassembled WGS sequence"/>
</dbReference>
<evidence type="ECO:0000256" key="1">
    <source>
        <dbReference type="SAM" id="MobiDB-lite"/>
    </source>
</evidence>
<keyword evidence="3" id="KW-1185">Reference proteome</keyword>
<dbReference type="EMBL" id="CAWUOM010000045">
    <property type="protein sequence ID" value="CAK7268390.1"/>
    <property type="molecule type" value="Genomic_DNA"/>
</dbReference>
<comment type="caution">
    <text evidence="2">The sequence shown here is derived from an EMBL/GenBank/DDBJ whole genome shotgun (WGS) entry which is preliminary data.</text>
</comment>
<feature type="region of interest" description="Disordered" evidence="1">
    <location>
        <begin position="38"/>
        <end position="210"/>
    </location>
</feature>
<protein>
    <submittedName>
        <fullName evidence="2">Uncharacterized protein</fullName>
    </submittedName>
</protein>
<reference evidence="2 3" key="1">
    <citation type="submission" date="2024-01" db="EMBL/GenBank/DDBJ databases">
        <authorList>
            <person name="Allen C."/>
            <person name="Tagirdzhanova G."/>
        </authorList>
    </citation>
    <scope>NUCLEOTIDE SEQUENCE [LARGE SCALE GENOMIC DNA]</scope>
    <source>
        <strain evidence="2 3">CBS 573.63</strain>
    </source>
</reference>
<name>A0ABP0DMW3_9PEZI</name>